<feature type="transmembrane region" description="Helical" evidence="8">
    <location>
        <begin position="42"/>
        <end position="64"/>
    </location>
</feature>
<dbReference type="RefSeq" id="WP_154077941.1">
    <property type="nucleotide sequence ID" value="NZ_CP045929.1"/>
</dbReference>
<feature type="transmembrane region" description="Helical" evidence="8">
    <location>
        <begin position="102"/>
        <end position="125"/>
    </location>
</feature>
<feature type="transmembrane region" description="Helical" evidence="8">
    <location>
        <begin position="145"/>
        <end position="166"/>
    </location>
</feature>
<comment type="subcellular location">
    <subcellularLocation>
        <location evidence="1">Cell membrane</location>
        <topology evidence="1">Multi-pass membrane protein</topology>
    </subcellularLocation>
</comment>
<evidence type="ECO:0000256" key="2">
    <source>
        <dbReference type="ARBA" id="ARBA00009425"/>
    </source>
</evidence>
<dbReference type="InterPro" id="IPR050622">
    <property type="entry name" value="CPA3_antiporter_subunitB"/>
</dbReference>
<feature type="domain" description="Na+/H+ antiporter MnhB subunit-related protein" evidence="9">
    <location>
        <begin position="44"/>
        <end position="166"/>
    </location>
</feature>
<evidence type="ECO:0000256" key="7">
    <source>
        <dbReference type="SAM" id="MobiDB-lite"/>
    </source>
</evidence>
<proteinExistence type="inferred from homology"/>
<evidence type="ECO:0000313" key="11">
    <source>
        <dbReference type="Proteomes" id="UP000371041"/>
    </source>
</evidence>
<feature type="region of interest" description="Disordered" evidence="7">
    <location>
        <begin position="1"/>
        <end position="20"/>
    </location>
</feature>
<evidence type="ECO:0000259" key="9">
    <source>
        <dbReference type="Pfam" id="PF04039"/>
    </source>
</evidence>
<comment type="similarity">
    <text evidence="2">Belongs to the CPA3 antiporters (TC 2.A.63) subunit B family.</text>
</comment>
<feature type="transmembrane region" description="Helical" evidence="8">
    <location>
        <begin position="70"/>
        <end position="90"/>
    </location>
</feature>
<evidence type="ECO:0000256" key="3">
    <source>
        <dbReference type="ARBA" id="ARBA00022475"/>
    </source>
</evidence>
<evidence type="ECO:0000256" key="8">
    <source>
        <dbReference type="SAM" id="Phobius"/>
    </source>
</evidence>
<protein>
    <submittedName>
        <fullName evidence="10">Cation transporter</fullName>
    </submittedName>
</protein>
<reference evidence="11" key="1">
    <citation type="submission" date="2019-11" db="EMBL/GenBank/DDBJ databases">
        <title>The complete genome sequence of Saccharopolyspora sp. E2A.</title>
        <authorList>
            <person name="Zhang G."/>
        </authorList>
    </citation>
    <scope>NUCLEOTIDE SEQUENCE [LARGE SCALE GENOMIC DNA]</scope>
    <source>
        <strain evidence="11">E2A</strain>
    </source>
</reference>
<keyword evidence="3" id="KW-1003">Cell membrane</keyword>
<keyword evidence="6 8" id="KW-0472">Membrane</keyword>
<dbReference type="InterPro" id="IPR007182">
    <property type="entry name" value="MnhB"/>
</dbReference>
<gene>
    <name evidence="10" type="ORF">GIY23_19230</name>
</gene>
<evidence type="ECO:0000313" key="10">
    <source>
        <dbReference type="EMBL" id="QGK71365.1"/>
    </source>
</evidence>
<evidence type="ECO:0000256" key="4">
    <source>
        <dbReference type="ARBA" id="ARBA00022692"/>
    </source>
</evidence>
<dbReference type="PANTHER" id="PTHR33932">
    <property type="entry name" value="NA(+)/H(+) ANTIPORTER SUBUNIT B"/>
    <property type="match status" value="1"/>
</dbReference>
<dbReference type="PANTHER" id="PTHR33932:SF4">
    <property type="entry name" value="NA(+)_H(+) ANTIPORTER SUBUNIT B"/>
    <property type="match status" value="1"/>
</dbReference>
<dbReference type="Pfam" id="PF04039">
    <property type="entry name" value="MnhB"/>
    <property type="match status" value="1"/>
</dbReference>
<sequence length="189" mass="20196">MTSVDKQQPDPEPQVTSWSGWDAPSERWLLSGFPRDGRERAVLLELAARIVFPTVIVFSLYLLFAGHDRPGGGFSGGLVASQAFVLRYLAGGRMDDSARVSMRPPVLIGLGLAIAVVTGFLPLLFGGTVLESEILKFAVPVLGEIKLVTSIFLDIGVYLLIVGAVLDLLRTLGSGIEADAAAAEREGMR</sequence>
<keyword evidence="5 8" id="KW-1133">Transmembrane helix</keyword>
<keyword evidence="11" id="KW-1185">Reference proteome</keyword>
<accession>A0A5Q3QIK8</accession>
<keyword evidence="4 8" id="KW-0812">Transmembrane</keyword>
<evidence type="ECO:0000256" key="5">
    <source>
        <dbReference type="ARBA" id="ARBA00022989"/>
    </source>
</evidence>
<evidence type="ECO:0000256" key="6">
    <source>
        <dbReference type="ARBA" id="ARBA00023136"/>
    </source>
</evidence>
<evidence type="ECO:0000256" key="1">
    <source>
        <dbReference type="ARBA" id="ARBA00004651"/>
    </source>
</evidence>
<name>A0A5Q3QIK8_9PSEU</name>
<organism evidence="10 11">
    <name type="scientific">Allosaccharopolyspora coralli</name>
    <dbReference type="NCBI Taxonomy" id="2665642"/>
    <lineage>
        <taxon>Bacteria</taxon>
        <taxon>Bacillati</taxon>
        <taxon>Actinomycetota</taxon>
        <taxon>Actinomycetes</taxon>
        <taxon>Pseudonocardiales</taxon>
        <taxon>Pseudonocardiaceae</taxon>
        <taxon>Allosaccharopolyspora</taxon>
    </lineage>
</organism>
<dbReference type="GO" id="GO:0005886">
    <property type="term" value="C:plasma membrane"/>
    <property type="evidence" value="ECO:0007669"/>
    <property type="project" value="UniProtKB-SubCell"/>
</dbReference>
<dbReference type="EMBL" id="CP045929">
    <property type="protein sequence ID" value="QGK71365.1"/>
    <property type="molecule type" value="Genomic_DNA"/>
</dbReference>
<dbReference type="Proteomes" id="UP000371041">
    <property type="component" value="Chromosome"/>
</dbReference>
<dbReference type="AlphaFoldDB" id="A0A5Q3QIK8"/>
<dbReference type="KEGG" id="sace:GIY23_19230"/>